<dbReference type="EMBL" id="AZBU02000003">
    <property type="protein sequence ID" value="TKR86590.1"/>
    <property type="molecule type" value="Genomic_DNA"/>
</dbReference>
<reference evidence="2 3" key="1">
    <citation type="journal article" date="2015" name="Genome Biol.">
        <title>Comparative genomics of Steinernema reveals deeply conserved gene regulatory networks.</title>
        <authorList>
            <person name="Dillman A.R."/>
            <person name="Macchietto M."/>
            <person name="Porter C.F."/>
            <person name="Rogers A."/>
            <person name="Williams B."/>
            <person name="Antoshechkin I."/>
            <person name="Lee M.M."/>
            <person name="Goodwin Z."/>
            <person name="Lu X."/>
            <person name="Lewis E.E."/>
            <person name="Goodrich-Blair H."/>
            <person name="Stock S.P."/>
            <person name="Adams B.J."/>
            <person name="Sternberg P.W."/>
            <person name="Mortazavi A."/>
        </authorList>
    </citation>
    <scope>NUCLEOTIDE SEQUENCE [LARGE SCALE GENOMIC DNA]</scope>
    <source>
        <strain evidence="2 3">ALL</strain>
    </source>
</reference>
<comment type="caution">
    <text evidence="2">The sequence shown here is derived from an EMBL/GenBank/DDBJ whole genome shotgun (WGS) entry which is preliminary data.</text>
</comment>
<name>A0A4U5NTT0_STECR</name>
<evidence type="ECO:0000256" key="1">
    <source>
        <dbReference type="RuleBase" id="RU000487"/>
    </source>
</evidence>
<dbReference type="Gene3D" id="3.30.420.40">
    <property type="match status" value="2"/>
</dbReference>
<protein>
    <recommendedName>
        <fullName evidence="4">Actin-related protein 10</fullName>
    </recommendedName>
</protein>
<dbReference type="PANTHER" id="PTHR11937">
    <property type="entry name" value="ACTIN"/>
    <property type="match status" value="1"/>
</dbReference>
<organism evidence="2 3">
    <name type="scientific">Steinernema carpocapsae</name>
    <name type="common">Entomopathogenic nematode</name>
    <dbReference type="NCBI Taxonomy" id="34508"/>
    <lineage>
        <taxon>Eukaryota</taxon>
        <taxon>Metazoa</taxon>
        <taxon>Ecdysozoa</taxon>
        <taxon>Nematoda</taxon>
        <taxon>Chromadorea</taxon>
        <taxon>Rhabditida</taxon>
        <taxon>Tylenchina</taxon>
        <taxon>Panagrolaimomorpha</taxon>
        <taxon>Strongyloidoidea</taxon>
        <taxon>Steinernematidae</taxon>
        <taxon>Steinernema</taxon>
    </lineage>
</organism>
<dbReference type="InterPro" id="IPR004000">
    <property type="entry name" value="Actin"/>
</dbReference>
<reference evidence="2 3" key="2">
    <citation type="journal article" date="2019" name="G3 (Bethesda)">
        <title>Hybrid Assembly of the Genome of the Entomopathogenic Nematode Steinernema carpocapsae Identifies the X-Chromosome.</title>
        <authorList>
            <person name="Serra L."/>
            <person name="Macchietto M."/>
            <person name="Macias-Munoz A."/>
            <person name="McGill C.J."/>
            <person name="Rodriguez I.M."/>
            <person name="Rodriguez B."/>
            <person name="Murad R."/>
            <person name="Mortazavi A."/>
        </authorList>
    </citation>
    <scope>NUCLEOTIDE SEQUENCE [LARGE SCALE GENOMIC DNA]</scope>
    <source>
        <strain evidence="2 3">ALL</strain>
    </source>
</reference>
<comment type="similarity">
    <text evidence="1">Belongs to the actin family.</text>
</comment>
<dbReference type="OrthoDB" id="337660at2759"/>
<dbReference type="CDD" id="cd10207">
    <property type="entry name" value="ASKHA_NBD_Arp10"/>
    <property type="match status" value="1"/>
</dbReference>
<dbReference type="SMART" id="SM00268">
    <property type="entry name" value="ACTIN"/>
    <property type="match status" value="1"/>
</dbReference>
<dbReference type="InterPro" id="IPR043129">
    <property type="entry name" value="ATPase_NBD"/>
</dbReference>
<dbReference type="Pfam" id="PF00022">
    <property type="entry name" value="Actin"/>
    <property type="match status" value="1"/>
</dbReference>
<dbReference type="Proteomes" id="UP000298663">
    <property type="component" value="Unassembled WGS sequence"/>
</dbReference>
<gene>
    <name evidence="2" type="ORF">L596_011156</name>
</gene>
<dbReference type="AlphaFoldDB" id="A0A4U5NTT0"/>
<accession>A0A4U5NTT0</accession>
<dbReference type="Gene3D" id="3.90.640.10">
    <property type="entry name" value="Actin, Chain A, domain 4"/>
    <property type="match status" value="1"/>
</dbReference>
<evidence type="ECO:0008006" key="4">
    <source>
        <dbReference type="Google" id="ProtNLM"/>
    </source>
</evidence>
<dbReference type="STRING" id="34508.A0A4U5NTT0"/>
<evidence type="ECO:0000313" key="3">
    <source>
        <dbReference type="Proteomes" id="UP000298663"/>
    </source>
</evidence>
<keyword evidence="3" id="KW-1185">Reference proteome</keyword>
<dbReference type="SUPFAM" id="SSF53067">
    <property type="entry name" value="Actin-like ATPase domain"/>
    <property type="match status" value="2"/>
</dbReference>
<sequence length="416" mass="47432">MLPYASQRSNSSMARVDSSYVPVLESKSVVVIDFGSRYTRIGFNGDFCPSILRSEIVDPESGEVKPLFADGRSEEEDRRILHLFLRKIFFKHLLCSVKDRRILIVESILTPTKNRQRIASVLFETATFSPPAILFAPSHLLHTIPFSISSAMVVDIGFTETLLVPIYEGVTMLNKYECSPICSKLLEERICVLLKKHAHIEMENGEKREILEDDVILLLKMNVIEDIAVRLCFATKMERGNMIQEDNVDFEMAIACPVGFLKEMIVVPGIVRESAAEIFFKSSHCDDDRSIPELILDSITKLPIDMRRPMISHIAVVGGSARMPGFLARLKSEITRLLQEDERYNFLRKLADSLKFYVYSEAPVELYGAWLGGSLLASVDIMQTKSLTREEWLKKNKTVPDWTEKIDEYFTFEKEN</sequence>
<evidence type="ECO:0000313" key="2">
    <source>
        <dbReference type="EMBL" id="TKR86590.1"/>
    </source>
</evidence>
<proteinExistence type="inferred from homology"/>